<dbReference type="AlphaFoldDB" id="A0A699X2J4"/>
<dbReference type="EMBL" id="BKCJ011800441">
    <property type="protein sequence ID" value="GFD53947.1"/>
    <property type="molecule type" value="Genomic_DNA"/>
</dbReference>
<evidence type="ECO:0000256" key="1">
    <source>
        <dbReference type="SAM" id="MobiDB-lite"/>
    </source>
</evidence>
<proteinExistence type="predicted"/>
<protein>
    <submittedName>
        <fullName evidence="2">Uncharacterized protein</fullName>
    </submittedName>
</protein>
<accession>A0A699X2J4</accession>
<name>A0A699X2J4_TANCI</name>
<comment type="caution">
    <text evidence="2">The sequence shown here is derived from an EMBL/GenBank/DDBJ whole genome shotgun (WGS) entry which is preliminary data.</text>
</comment>
<gene>
    <name evidence="2" type="ORF">Tci_925916</name>
</gene>
<feature type="region of interest" description="Disordered" evidence="1">
    <location>
        <begin position="1"/>
        <end position="23"/>
    </location>
</feature>
<feature type="compositionally biased region" description="Pro residues" evidence="1">
    <location>
        <begin position="1"/>
        <end position="12"/>
    </location>
</feature>
<feature type="non-terminal residue" evidence="2">
    <location>
        <position position="1"/>
    </location>
</feature>
<evidence type="ECO:0000313" key="2">
    <source>
        <dbReference type="EMBL" id="GFD53947.1"/>
    </source>
</evidence>
<sequence>VQPQGGPAPLPRPAAARGRRGVNWRRSAPQALVLRPALGAGCPLDTRAPRPATHGVCAPTRASAD</sequence>
<organism evidence="2">
    <name type="scientific">Tanacetum cinerariifolium</name>
    <name type="common">Dalmatian daisy</name>
    <name type="synonym">Chrysanthemum cinerariifolium</name>
    <dbReference type="NCBI Taxonomy" id="118510"/>
    <lineage>
        <taxon>Eukaryota</taxon>
        <taxon>Viridiplantae</taxon>
        <taxon>Streptophyta</taxon>
        <taxon>Embryophyta</taxon>
        <taxon>Tracheophyta</taxon>
        <taxon>Spermatophyta</taxon>
        <taxon>Magnoliopsida</taxon>
        <taxon>eudicotyledons</taxon>
        <taxon>Gunneridae</taxon>
        <taxon>Pentapetalae</taxon>
        <taxon>asterids</taxon>
        <taxon>campanulids</taxon>
        <taxon>Asterales</taxon>
        <taxon>Asteraceae</taxon>
        <taxon>Asteroideae</taxon>
        <taxon>Anthemideae</taxon>
        <taxon>Anthemidinae</taxon>
        <taxon>Tanacetum</taxon>
    </lineage>
</organism>
<reference evidence="2" key="1">
    <citation type="journal article" date="2019" name="Sci. Rep.">
        <title>Draft genome of Tanacetum cinerariifolium, the natural source of mosquito coil.</title>
        <authorList>
            <person name="Yamashiro T."/>
            <person name="Shiraishi A."/>
            <person name="Satake H."/>
            <person name="Nakayama K."/>
        </authorList>
    </citation>
    <scope>NUCLEOTIDE SEQUENCE</scope>
</reference>
<feature type="region of interest" description="Disordered" evidence="1">
    <location>
        <begin position="41"/>
        <end position="65"/>
    </location>
</feature>